<evidence type="ECO:0008006" key="4">
    <source>
        <dbReference type="Google" id="ProtNLM"/>
    </source>
</evidence>
<evidence type="ECO:0000313" key="3">
    <source>
        <dbReference type="Proteomes" id="UP000464178"/>
    </source>
</evidence>
<gene>
    <name evidence="2" type="ORF">SOIL9_39760</name>
</gene>
<reference evidence="2 3" key="1">
    <citation type="submission" date="2019-05" db="EMBL/GenBank/DDBJ databases">
        <authorList>
            <consortium name="Science for Life Laboratories"/>
        </authorList>
    </citation>
    <scope>NUCLEOTIDE SEQUENCE [LARGE SCALE GENOMIC DNA]</scope>
    <source>
        <strain evidence="2">Soil9</strain>
    </source>
</reference>
<evidence type="ECO:0000313" key="2">
    <source>
        <dbReference type="EMBL" id="VTR93738.1"/>
    </source>
</evidence>
<name>A0A6P2CX85_9BACT</name>
<proteinExistence type="predicted"/>
<organism evidence="2 3">
    <name type="scientific">Gemmata massiliana</name>
    <dbReference type="NCBI Taxonomy" id="1210884"/>
    <lineage>
        <taxon>Bacteria</taxon>
        <taxon>Pseudomonadati</taxon>
        <taxon>Planctomycetota</taxon>
        <taxon>Planctomycetia</taxon>
        <taxon>Gemmatales</taxon>
        <taxon>Gemmataceae</taxon>
        <taxon>Gemmata</taxon>
    </lineage>
</organism>
<accession>A0A6P2CX85</accession>
<dbReference type="Proteomes" id="UP000464178">
    <property type="component" value="Chromosome"/>
</dbReference>
<feature type="region of interest" description="Disordered" evidence="1">
    <location>
        <begin position="99"/>
        <end position="147"/>
    </location>
</feature>
<dbReference type="KEGG" id="gms:SOIL9_39760"/>
<dbReference type="AlphaFoldDB" id="A0A6P2CX85"/>
<protein>
    <recommendedName>
        <fullName evidence="4">Carboxypeptidase regulatory-like domain-containing protein</fullName>
    </recommendedName>
</protein>
<dbReference type="PROSITE" id="PS51257">
    <property type="entry name" value="PROKAR_LIPOPROTEIN"/>
    <property type="match status" value="1"/>
</dbReference>
<evidence type="ECO:0000256" key="1">
    <source>
        <dbReference type="SAM" id="MobiDB-lite"/>
    </source>
</evidence>
<sequence length="147" mass="16002">MNVRTFLTAGVLVAVVLSTGCSDGKKEKPVYKVRGRVTFDGKPVAKAAVSFYPVDPNDRATPSHATTDDDGNFVMHTYRDGDGVPAGEHIVTLYWPGPRVKKEKGADPDEGESVAPDRLKGEYAQAGKSKLRANVREQDNEINFKLP</sequence>
<keyword evidence="3" id="KW-1185">Reference proteome</keyword>
<dbReference type="RefSeq" id="WP_162668415.1">
    <property type="nucleotide sequence ID" value="NZ_LR593886.1"/>
</dbReference>
<dbReference type="EMBL" id="LR593886">
    <property type="protein sequence ID" value="VTR93738.1"/>
    <property type="molecule type" value="Genomic_DNA"/>
</dbReference>